<feature type="compositionally biased region" description="Polar residues" evidence="1">
    <location>
        <begin position="179"/>
        <end position="203"/>
    </location>
</feature>
<evidence type="ECO:0000313" key="2">
    <source>
        <dbReference type="EMBL" id="OWZ05668.1"/>
    </source>
</evidence>
<feature type="compositionally biased region" description="Acidic residues" evidence="1">
    <location>
        <begin position="148"/>
        <end position="164"/>
    </location>
</feature>
<dbReference type="Proteomes" id="UP000198211">
    <property type="component" value="Unassembled WGS sequence"/>
</dbReference>
<keyword evidence="3" id="KW-1185">Reference proteome</keyword>
<gene>
    <name evidence="2" type="ORF">PHMEG_00022203</name>
</gene>
<evidence type="ECO:0000256" key="1">
    <source>
        <dbReference type="SAM" id="MobiDB-lite"/>
    </source>
</evidence>
<dbReference type="AlphaFoldDB" id="A0A225VLD7"/>
<feature type="region of interest" description="Disordered" evidence="1">
    <location>
        <begin position="148"/>
        <end position="217"/>
    </location>
</feature>
<reference evidence="3" key="1">
    <citation type="submission" date="2017-03" db="EMBL/GenBank/DDBJ databases">
        <title>Phytopthora megakarya and P. palmivora, two closely related causual agents of cacao black pod achieved similar genome size and gene model numbers by different mechanisms.</title>
        <authorList>
            <person name="Ali S."/>
            <person name="Shao J."/>
            <person name="Larry D.J."/>
            <person name="Kronmiller B."/>
            <person name="Shen D."/>
            <person name="Strem M.D."/>
            <person name="Melnick R.L."/>
            <person name="Guiltinan M.J."/>
            <person name="Tyler B.M."/>
            <person name="Meinhardt L.W."/>
            <person name="Bailey B.A."/>
        </authorList>
    </citation>
    <scope>NUCLEOTIDE SEQUENCE [LARGE SCALE GENOMIC DNA]</scope>
    <source>
        <strain evidence="3">zdho120</strain>
    </source>
</reference>
<comment type="caution">
    <text evidence="2">The sequence shown here is derived from an EMBL/GenBank/DDBJ whole genome shotgun (WGS) entry which is preliminary data.</text>
</comment>
<dbReference type="EMBL" id="NBNE01004316">
    <property type="protein sequence ID" value="OWZ05668.1"/>
    <property type="molecule type" value="Genomic_DNA"/>
</dbReference>
<evidence type="ECO:0000313" key="3">
    <source>
        <dbReference type="Proteomes" id="UP000198211"/>
    </source>
</evidence>
<organism evidence="2 3">
    <name type="scientific">Phytophthora megakarya</name>
    <dbReference type="NCBI Taxonomy" id="4795"/>
    <lineage>
        <taxon>Eukaryota</taxon>
        <taxon>Sar</taxon>
        <taxon>Stramenopiles</taxon>
        <taxon>Oomycota</taxon>
        <taxon>Peronosporomycetes</taxon>
        <taxon>Peronosporales</taxon>
        <taxon>Peronosporaceae</taxon>
        <taxon>Phytophthora</taxon>
    </lineage>
</organism>
<feature type="non-terminal residue" evidence="2">
    <location>
        <position position="1"/>
    </location>
</feature>
<proteinExistence type="predicted"/>
<accession>A0A225VLD7</accession>
<feature type="compositionally biased region" description="Basic residues" evidence="1">
    <location>
        <begin position="204"/>
        <end position="214"/>
    </location>
</feature>
<dbReference type="STRING" id="4795.A0A225VLD7"/>
<sequence length="355" mass="38795">SRTYLASVSCTCERHWLAPATPAATCADTPSPVTRVLDLGGAIKFMKSGFLPSSHASSQGHANIKPTHAVLPPKRGLDADSFVVGVPVHADAYRSDTHVQDGYGGVENLLVFAGLSNQDLDDICADCRLSIGSPQHGTPPLALEFESEASEDEEIAVSDGDDGAPEQASKSEEKPPASSLPSETSVPDATPTEKSSSGNSTRKPPSKQSHRSSKTIKIIEMETPHGTCFRFPDFLTLVDLRQDTLLTMQAGFGYSLSVKMMGDNAVAHHEFLEADLCNMLTQMMYDQCLDETLWIRYVPDKYFRMAEVVLRRRLLADDYPLDWPKFCNVKDDSLSAHETIEIGESEEEDDPADEN</sequence>
<name>A0A225VLD7_9STRA</name>
<protein>
    <submittedName>
        <fullName evidence="2">Uncharacterized protein</fullName>
    </submittedName>
</protein>